<feature type="compositionally biased region" description="Acidic residues" evidence="9">
    <location>
        <begin position="52"/>
        <end position="75"/>
    </location>
</feature>
<dbReference type="GO" id="GO:0006281">
    <property type="term" value="P:DNA repair"/>
    <property type="evidence" value="ECO:0007669"/>
    <property type="project" value="UniProtKB-KW"/>
</dbReference>
<evidence type="ECO:0000256" key="9">
    <source>
        <dbReference type="SAM" id="MobiDB-lite"/>
    </source>
</evidence>
<dbReference type="GO" id="GO:0010499">
    <property type="term" value="P:proteasomal ubiquitin-independent protein catabolic process"/>
    <property type="evidence" value="ECO:0007669"/>
    <property type="project" value="TreeGrafter"/>
</dbReference>
<proteinExistence type="inferred from homology"/>
<keyword evidence="5" id="KW-0677">Repeat</keyword>
<feature type="domain" description="Proteasome activator complex subunit 4-like HEAT repeat-like" evidence="12">
    <location>
        <begin position="1326"/>
        <end position="1622"/>
    </location>
</feature>
<evidence type="ECO:0000256" key="6">
    <source>
        <dbReference type="ARBA" id="ARBA00022763"/>
    </source>
</evidence>
<dbReference type="InterPro" id="IPR021843">
    <property type="entry name" value="PSME4_C"/>
</dbReference>
<dbReference type="PANTHER" id="PTHR32170">
    <property type="entry name" value="PROTEASOME ACTIVATOR COMPLEX SUBUNIT 4"/>
    <property type="match status" value="1"/>
</dbReference>
<evidence type="ECO:0000313" key="13">
    <source>
        <dbReference type="Proteomes" id="UP000095287"/>
    </source>
</evidence>
<evidence type="ECO:0000256" key="2">
    <source>
        <dbReference type="ARBA" id="ARBA00004496"/>
    </source>
</evidence>
<comment type="subcellular location">
    <subcellularLocation>
        <location evidence="2">Cytoplasm</location>
    </subcellularLocation>
    <subcellularLocation>
        <location evidence="1">Nucleus speckle</location>
    </subcellularLocation>
</comment>
<reference evidence="14" key="1">
    <citation type="submission" date="2016-11" db="UniProtKB">
        <authorList>
            <consortium name="WormBaseParasite"/>
        </authorList>
    </citation>
    <scope>IDENTIFICATION</scope>
</reference>
<dbReference type="InterPro" id="IPR011989">
    <property type="entry name" value="ARM-like"/>
</dbReference>
<keyword evidence="6" id="KW-0227">DNA damage</keyword>
<evidence type="ECO:0000256" key="5">
    <source>
        <dbReference type="ARBA" id="ARBA00022737"/>
    </source>
</evidence>
<evidence type="ECO:0000256" key="4">
    <source>
        <dbReference type="ARBA" id="ARBA00022490"/>
    </source>
</evidence>
<feature type="domain" description="Proteasome activator Blm10 middle HEAT repeats region" evidence="11">
    <location>
        <begin position="404"/>
        <end position="905"/>
    </location>
</feature>
<dbReference type="InterPro" id="IPR016024">
    <property type="entry name" value="ARM-type_fold"/>
</dbReference>
<dbReference type="SUPFAM" id="SSF48371">
    <property type="entry name" value="ARM repeat"/>
    <property type="match status" value="2"/>
</dbReference>
<dbReference type="PANTHER" id="PTHR32170:SF3">
    <property type="entry name" value="PROTEASOME ACTIVATOR COMPLEX SUBUNIT 4"/>
    <property type="match status" value="1"/>
</dbReference>
<feature type="domain" description="Proteasome activator complex subunit 4 C-terminal" evidence="10">
    <location>
        <begin position="1933"/>
        <end position="2019"/>
    </location>
</feature>
<dbReference type="GO" id="GO:0016607">
    <property type="term" value="C:nuclear speck"/>
    <property type="evidence" value="ECO:0007669"/>
    <property type="project" value="UniProtKB-SubCell"/>
</dbReference>
<keyword evidence="8" id="KW-0539">Nucleus</keyword>
<dbReference type="Pfam" id="PF11919">
    <property type="entry name" value="PSME4_C"/>
    <property type="match status" value="1"/>
</dbReference>
<accession>A0A1I7YK19</accession>
<dbReference type="Proteomes" id="UP000095287">
    <property type="component" value="Unplaced"/>
</dbReference>
<evidence type="ECO:0000256" key="7">
    <source>
        <dbReference type="ARBA" id="ARBA00023204"/>
    </source>
</evidence>
<dbReference type="Gene3D" id="1.25.10.10">
    <property type="entry name" value="Leucine-rich Repeat Variant"/>
    <property type="match status" value="1"/>
</dbReference>
<evidence type="ECO:0000313" key="14">
    <source>
        <dbReference type="WBParaSite" id="L893_g16909.t2"/>
    </source>
</evidence>
<dbReference type="GO" id="GO:0070628">
    <property type="term" value="F:proteasome binding"/>
    <property type="evidence" value="ECO:0007669"/>
    <property type="project" value="InterPro"/>
</dbReference>
<dbReference type="Pfam" id="PF16507">
    <property type="entry name" value="HEAT_PSME4_mid"/>
    <property type="match status" value="1"/>
</dbReference>
<evidence type="ECO:0000256" key="8">
    <source>
        <dbReference type="ARBA" id="ARBA00023242"/>
    </source>
</evidence>
<sequence length="2019" mass="232268">MRDLLQKALCSRQPPAKSSMSDISDDDLESIGTEEDVDEEEEEGDAALNAEADGEEEEIAMVVDDEEPEPMDTMDDTGAADTDDPRFQKVIWQLKYLPYSDAIEEEADQWFVRIKDGLAHAILKRSIRPDFMYWLEDLQSIRPDFMYWLEDLQRYLGSYSLRFTKTDHVNLIKLLYNVVTMKDCDFRLVKCSCRVLNTLLSRKELLSRNDLVLEWRPLYELYVLVSYKNLEDDGLFLLPDRLKNTIESAIIACRTYFPKESTREILNEVRPCFCIWDDAAVRGITIGSLFLNTLMDKETTAEHGAGLWFDEFWHWYEAIEVNNVMEGKLVSLFMRLARDCVGFVDWKPKYDFIISKIMRCLNLTVGTADNRVSVSGSTPVSVDYLTVWLTYLLGGEDDGIQSHLERLFKSTMSYFHPSNGGSHTSHLLSFVNKLCSSLASRLRRERYRKQKKSYHPQVPQELQLTDKQVDQFVGAVLPCVELAAFTKHDFELVPQIFRYLGHLAPWQVVPAVIDMVYSSLDALTEPHRLLQSLSCLSSIILPLVRDKDDPPSGLKRRQLQYIEDQPVKPYRIYAINLLRSVLPGIDVNDIAKSLLTFQIIGALLSLIPLVDCSNFKFDEKLTQEERELCEATAAYDEICEDLLEKMFRMLEIFKGTNHAGTTHGSQGLVQNAKYSIEEAVIRRGLGAVFRCVVSNSGESTTRIAVNKVYEFAKTSIFDSKIAADTVAELIFGAIKGDVQYAMPMFLDFLHEKLVEHITPDMYEDEEVDSTVLWYVRLIEDISRVPYELSDFRPKIDAIAELMLKCKNSHIYDRGCSVLENILLFSTSMHSNIRETRKQQFQDPNYISIQHWAEIIDKKSTNCQINWVCPGPKEYAWAMDLMNKYLYSALDRLKEPKDYKSPKDMLKDLKMVCYIVDGAAPLLPLLEGEEFVGTECSVVPKLDLDCSVAPKETKELMTPDGKNVRKTVMDVIIPLVDYLLEHKEDDTKSFKQVNHLLKQLIFNSGISKSRLSTLTNQYHFNKKIKGDPVRVSKATVATLHQEFVALQHARRLHFRWQSRFNESHFTIIKALVRLGMCDYSSVRIDAQQTLVTMVDEFPFVVHSILDDLLKYLKSDENISHEQFKGALYMLINGKGSAVCLSQSWRLLNKIWPALVMAQQSEKRSIIQLLDTTQNLVVENFESFQIKFTSWRLLNKIWPALVMAQQSEKRSIIQLLDTTQNLVVENFESFQIKFTTPYSAINTALELVKEGENCVHRSVLGVPTNEELEEAKEAEKKRNAANEELYYKLCESLYKLSNDTTLHWRHLDMAQSFLSMLIRKDQKFPDEAVLLFHRLIVHDSVKTRKMAQAILGAWMRMNKPKAIKDPLVLENVGPNNGPNAKWPIKYGIRVDNRPFLYDKQNLPNTKEKWDNIRFLRKVHHGFYTWPENVTAYNSPENVTAYNSPGEQKGVNRSYEELTQIEKDLIKNLSEEEFMNRFIGFMSLEEKKGQESFNAVQFMYYYGLFRNFNDMALAPFKKPLERLMASKKEEDQRLASEIVAGLLNGSKMWTWEKVEGMWTWLQPNLLNCLENVSSSSYPTWGTAIATVLGSCDPRSQYRLVQLLENLATRPTESSYHNTVRYYLLQAALNQGQWRVTECWNDMFRSLAPQIVQTYQNFRERIGSCIATLTYFDIPGFHVDEGIEARFKLVSLKEVLDVFDKNMGEIWDEALRPQADADAMDVDVEVESACSLAVPGIVGFSASSSTASLATQGGDDAERKRCLLALSTLLSYLQSNWNHSLLSLPQPVMALIPLLMHFENEKTDEDIKKSCAWVLQHGMSASTVAKDDIPLLLKTIETVCLRARWWKAKLTLLKFMQCIGFANYHILIEHQDSFKKIVFHLLMDTRLEVRQKASETLSGFIQCGFFTVDDKLICGFFTVDEKLINEFKQWSNNKNRLRRHAGVLALSAIVRAYPYTVPPVVPDVLMKLCRHAHELQPIQGTVKETMKEFKRTHTDMWHVHKQEFTEDQLADMTDLLVSPNYYV</sequence>
<keyword evidence="7" id="KW-0234">DNA repair</keyword>
<evidence type="ECO:0000259" key="10">
    <source>
        <dbReference type="Pfam" id="PF11919"/>
    </source>
</evidence>
<name>A0A1I7YK19_9BILA</name>
<evidence type="ECO:0000259" key="11">
    <source>
        <dbReference type="Pfam" id="PF16507"/>
    </source>
</evidence>
<feature type="compositionally biased region" description="Acidic residues" evidence="9">
    <location>
        <begin position="23"/>
        <end position="45"/>
    </location>
</feature>
<evidence type="ECO:0000256" key="1">
    <source>
        <dbReference type="ARBA" id="ARBA00004324"/>
    </source>
</evidence>
<dbReference type="InterPro" id="IPR032430">
    <property type="entry name" value="Blm10_mid"/>
</dbReference>
<keyword evidence="4" id="KW-0963">Cytoplasm</keyword>
<comment type="similarity">
    <text evidence="3">Belongs to the BLM10 family.</text>
</comment>
<protein>
    <submittedName>
        <fullName evidence="14">BLM10_mid domain-containing protein</fullName>
    </submittedName>
</protein>
<organism evidence="13 14">
    <name type="scientific">Steinernema glaseri</name>
    <dbReference type="NCBI Taxonomy" id="37863"/>
    <lineage>
        <taxon>Eukaryota</taxon>
        <taxon>Metazoa</taxon>
        <taxon>Ecdysozoa</taxon>
        <taxon>Nematoda</taxon>
        <taxon>Chromadorea</taxon>
        <taxon>Rhabditida</taxon>
        <taxon>Tylenchina</taxon>
        <taxon>Panagrolaimomorpha</taxon>
        <taxon>Strongyloidoidea</taxon>
        <taxon>Steinernematidae</taxon>
        <taxon>Steinernema</taxon>
    </lineage>
</organism>
<dbReference type="InterPro" id="IPR035309">
    <property type="entry name" value="PSME4"/>
</dbReference>
<dbReference type="GO" id="GO:0016504">
    <property type="term" value="F:peptidase activator activity"/>
    <property type="evidence" value="ECO:0007669"/>
    <property type="project" value="InterPro"/>
</dbReference>
<dbReference type="Pfam" id="PF23096">
    <property type="entry name" value="HEAT_PSME4"/>
    <property type="match status" value="1"/>
</dbReference>
<dbReference type="GO" id="GO:0005829">
    <property type="term" value="C:cytosol"/>
    <property type="evidence" value="ECO:0007669"/>
    <property type="project" value="TreeGrafter"/>
</dbReference>
<keyword evidence="13" id="KW-1185">Reference proteome</keyword>
<evidence type="ECO:0000256" key="3">
    <source>
        <dbReference type="ARBA" id="ARBA00005739"/>
    </source>
</evidence>
<feature type="region of interest" description="Disordered" evidence="9">
    <location>
        <begin position="1"/>
        <end position="83"/>
    </location>
</feature>
<dbReference type="WBParaSite" id="L893_g16909.t2">
    <property type="protein sequence ID" value="L893_g16909.t2"/>
    <property type="gene ID" value="L893_g16909"/>
</dbReference>
<dbReference type="InterPro" id="IPR055455">
    <property type="entry name" value="HEAT_PSME4"/>
</dbReference>
<evidence type="ECO:0000259" key="12">
    <source>
        <dbReference type="Pfam" id="PF23096"/>
    </source>
</evidence>